<dbReference type="Proteomes" id="UP000000253">
    <property type="component" value="Chromosome"/>
</dbReference>
<dbReference type="GeneID" id="4928921"/>
<dbReference type="PANTHER" id="PTHR42983">
    <property type="entry name" value="DINITROGENASE IRON-MOLYBDENUM COFACTOR PROTEIN-RELATED"/>
    <property type="match status" value="1"/>
</dbReference>
<organism evidence="2 3">
    <name type="scientific">Methanococcus maripaludis (strain C5 / ATCC BAA-1333)</name>
    <dbReference type="NCBI Taxonomy" id="402880"/>
    <lineage>
        <taxon>Archaea</taxon>
        <taxon>Methanobacteriati</taxon>
        <taxon>Methanobacteriota</taxon>
        <taxon>Methanomada group</taxon>
        <taxon>Methanococci</taxon>
        <taxon>Methanococcales</taxon>
        <taxon>Methanococcaceae</taxon>
        <taxon>Methanococcus</taxon>
    </lineage>
</organism>
<dbReference type="Gene3D" id="3.30.420.130">
    <property type="entry name" value="Dinitrogenase iron-molybdenum cofactor biosynthesis domain"/>
    <property type="match status" value="1"/>
</dbReference>
<dbReference type="OrthoDB" id="25911at2157"/>
<feature type="domain" description="Dinitrogenase iron-molybdenum cofactor biosynthesis" evidence="1">
    <location>
        <begin position="13"/>
        <end position="99"/>
    </location>
</feature>
<dbReference type="Pfam" id="PF02579">
    <property type="entry name" value="Nitro_FeMo-Co"/>
    <property type="match status" value="1"/>
</dbReference>
<dbReference type="eggNOG" id="arCOG02734">
    <property type="taxonomic scope" value="Archaea"/>
</dbReference>
<dbReference type="InterPro" id="IPR003731">
    <property type="entry name" value="Di-Nase_FeMo-co_biosynth"/>
</dbReference>
<accession>A4FY51</accession>
<dbReference type="KEGG" id="mmq:MmarC5_0825"/>
<dbReference type="AlphaFoldDB" id="A4FY51"/>
<evidence type="ECO:0000313" key="2">
    <source>
        <dbReference type="EMBL" id="ABO35135.1"/>
    </source>
</evidence>
<gene>
    <name evidence="2" type="ordered locus">MmarC5_0825</name>
</gene>
<reference evidence="2 3" key="1">
    <citation type="submission" date="2007-03" db="EMBL/GenBank/DDBJ databases">
        <title>Complete sequence of chromosome of Methanococcus maripaludis C5.</title>
        <authorList>
            <consortium name="US DOE Joint Genome Institute"/>
            <person name="Copeland A."/>
            <person name="Lucas S."/>
            <person name="Lapidus A."/>
            <person name="Barry K."/>
            <person name="Glavina del Rio T."/>
            <person name="Dalin E."/>
            <person name="Tice H."/>
            <person name="Pitluck S."/>
            <person name="Chertkov O."/>
            <person name="Brettin T."/>
            <person name="Bruce D."/>
            <person name="Han C."/>
            <person name="Detter J.C."/>
            <person name="Schmutz J."/>
            <person name="Larimer F."/>
            <person name="Land M."/>
            <person name="Hauser L."/>
            <person name="Kyrpides N."/>
            <person name="Mikhailova N."/>
            <person name="Sieprawska-Lupa M."/>
            <person name="Whitman W.B."/>
            <person name="Richardson P."/>
        </authorList>
    </citation>
    <scope>NUCLEOTIDE SEQUENCE [LARGE SCALE GENOMIC DNA]</scope>
    <source>
        <strain evidence="3">C5 / ATCC BAA-1333</strain>
    </source>
</reference>
<dbReference type="RefSeq" id="WP_011868589.1">
    <property type="nucleotide sequence ID" value="NC_009135.1"/>
</dbReference>
<evidence type="ECO:0000259" key="1">
    <source>
        <dbReference type="Pfam" id="PF02579"/>
    </source>
</evidence>
<sequence length="100" mass="10767">MRIAIASEGKDSNSEISSAAARAPYFLIYEDNKLIEAMKNPFAIGGGGAGWSVAHIMAKNKVDLFIAGKIGENLESALKGKNITFKEESGKKVSDIFEKM</sequence>
<dbReference type="EMBL" id="CP000609">
    <property type="protein sequence ID" value="ABO35135.1"/>
    <property type="molecule type" value="Genomic_DNA"/>
</dbReference>
<proteinExistence type="predicted"/>
<dbReference type="SUPFAM" id="SSF53146">
    <property type="entry name" value="Nitrogenase accessory factor-like"/>
    <property type="match status" value="1"/>
</dbReference>
<evidence type="ECO:0000313" key="3">
    <source>
        <dbReference type="Proteomes" id="UP000000253"/>
    </source>
</evidence>
<name>A4FY51_METM5</name>
<protein>
    <recommendedName>
        <fullName evidence="1">Dinitrogenase iron-molybdenum cofactor biosynthesis domain-containing protein</fullName>
    </recommendedName>
</protein>
<dbReference type="InterPro" id="IPR036105">
    <property type="entry name" value="DiNase_FeMo-co_biosyn_sf"/>
</dbReference>
<dbReference type="STRING" id="402880.MmarC5_0825"/>
<dbReference type="PANTHER" id="PTHR42983:SF1">
    <property type="entry name" value="IRON-MOLYBDENUM PROTEIN"/>
    <property type="match status" value="1"/>
</dbReference>
<dbReference type="HOGENOM" id="CLU_104194_0_2_2"/>